<evidence type="ECO:0000256" key="3">
    <source>
        <dbReference type="ARBA" id="ARBA00022723"/>
    </source>
</evidence>
<feature type="binding site" evidence="8">
    <location>
        <position position="98"/>
    </location>
    <ligand>
        <name>GTP</name>
        <dbReference type="ChEBI" id="CHEBI:37565"/>
    </ligand>
</feature>
<dbReference type="Pfam" id="PF12804">
    <property type="entry name" value="NTP_transf_3"/>
    <property type="match status" value="1"/>
</dbReference>
<evidence type="ECO:0000313" key="10">
    <source>
        <dbReference type="EMBL" id="QOQ89442.1"/>
    </source>
</evidence>
<organism evidence="10 11">
    <name type="scientific">Campylobacter peloridis</name>
    <dbReference type="NCBI Taxonomy" id="488546"/>
    <lineage>
        <taxon>Bacteria</taxon>
        <taxon>Pseudomonadati</taxon>
        <taxon>Campylobacterota</taxon>
        <taxon>Epsilonproteobacteria</taxon>
        <taxon>Campylobacterales</taxon>
        <taxon>Campylobacteraceae</taxon>
        <taxon>Campylobacter</taxon>
    </lineage>
</organism>
<keyword evidence="11" id="KW-1185">Reference proteome</keyword>
<keyword evidence="7 8" id="KW-0501">Molybdenum cofactor biosynthesis</keyword>
<dbReference type="SUPFAM" id="SSF53448">
    <property type="entry name" value="Nucleotide-diphospho-sugar transferases"/>
    <property type="match status" value="1"/>
</dbReference>
<keyword evidence="5 8" id="KW-0460">Magnesium</keyword>
<sequence length="199" mass="23534">MNEKIPYPCVILCGGKSSRMGEDKSLLRVDDKNLTLYQYEKFLNFFSNVYISSKKDKFHQKNLPLILDENGSCYSPLIALNSIFKHFKNTYIFIISVDSPNISKESIYKLFNNLKSQNMLLAKTKNHKHYLCGFYHSKNHEKSMQFLQENNHKLALFCDTMNAEFIEFKNEDEFINLNYNEDYKKWLYEKNNTINSLSV</sequence>
<dbReference type="InterPro" id="IPR029044">
    <property type="entry name" value="Nucleotide-diphossugar_trans"/>
</dbReference>
<dbReference type="PANTHER" id="PTHR19136">
    <property type="entry name" value="MOLYBDENUM COFACTOR GUANYLYLTRANSFERASE"/>
    <property type="match status" value="1"/>
</dbReference>
<comment type="catalytic activity">
    <reaction evidence="8">
        <text>Mo-molybdopterin + GTP + H(+) = Mo-molybdopterin guanine dinucleotide + diphosphate</text>
        <dbReference type="Rhea" id="RHEA:34243"/>
        <dbReference type="ChEBI" id="CHEBI:15378"/>
        <dbReference type="ChEBI" id="CHEBI:33019"/>
        <dbReference type="ChEBI" id="CHEBI:37565"/>
        <dbReference type="ChEBI" id="CHEBI:71302"/>
        <dbReference type="ChEBI" id="CHEBI:71310"/>
        <dbReference type="EC" id="2.7.7.77"/>
    </reaction>
</comment>
<evidence type="ECO:0000259" key="9">
    <source>
        <dbReference type="Pfam" id="PF12804"/>
    </source>
</evidence>
<evidence type="ECO:0000256" key="8">
    <source>
        <dbReference type="HAMAP-Rule" id="MF_00316"/>
    </source>
</evidence>
<keyword evidence="2 8" id="KW-0808">Transferase</keyword>
<accession>A0ABX6TU36</accession>
<evidence type="ECO:0000256" key="4">
    <source>
        <dbReference type="ARBA" id="ARBA00022741"/>
    </source>
</evidence>
<feature type="binding site" evidence="8">
    <location>
        <position position="98"/>
    </location>
    <ligand>
        <name>Mg(2+)</name>
        <dbReference type="ChEBI" id="CHEBI:18420"/>
    </ligand>
</feature>
<dbReference type="RefSeq" id="WP_044599426.1">
    <property type="nucleotide sequence ID" value="NZ_CP063079.1"/>
</dbReference>
<reference evidence="10 11" key="1">
    <citation type="submission" date="2020-10" db="EMBL/GenBank/DDBJ databases">
        <title>Campylobacter and Helicobacter PacBio genomes.</title>
        <authorList>
            <person name="Lane C."/>
        </authorList>
    </citation>
    <scope>NUCLEOTIDE SEQUENCE [LARGE SCALE GENOMIC DNA]</scope>
    <source>
        <strain evidence="10 11">2016D-0074</strain>
    </source>
</reference>
<dbReference type="PANTHER" id="PTHR19136:SF81">
    <property type="entry name" value="MOLYBDENUM COFACTOR GUANYLYLTRANSFERASE"/>
    <property type="match status" value="1"/>
</dbReference>
<feature type="domain" description="MobA-like NTP transferase" evidence="9">
    <location>
        <begin position="9"/>
        <end position="150"/>
    </location>
</feature>
<proteinExistence type="inferred from homology"/>
<evidence type="ECO:0000313" key="11">
    <source>
        <dbReference type="Proteomes" id="UP000595070"/>
    </source>
</evidence>
<evidence type="ECO:0000256" key="6">
    <source>
        <dbReference type="ARBA" id="ARBA00023134"/>
    </source>
</evidence>
<evidence type="ECO:0000256" key="7">
    <source>
        <dbReference type="ARBA" id="ARBA00023150"/>
    </source>
</evidence>
<comment type="domain">
    <text evidence="8">The N-terminal domain determines nucleotide recognition and specific binding, while the C-terminal domain determines the specific binding to the target protein.</text>
</comment>
<evidence type="ECO:0000256" key="2">
    <source>
        <dbReference type="ARBA" id="ARBA00022679"/>
    </source>
</evidence>
<dbReference type="EC" id="2.7.7.77" evidence="8"/>
<keyword evidence="1 8" id="KW-0963">Cytoplasm</keyword>
<dbReference type="EMBL" id="CP063079">
    <property type="protein sequence ID" value="QOQ89442.1"/>
    <property type="molecule type" value="Genomic_DNA"/>
</dbReference>
<dbReference type="HAMAP" id="MF_00316">
    <property type="entry name" value="MobA"/>
    <property type="match status" value="1"/>
</dbReference>
<dbReference type="CDD" id="cd02503">
    <property type="entry name" value="MobA"/>
    <property type="match status" value="1"/>
</dbReference>
<gene>
    <name evidence="8" type="primary">mobA</name>
    <name evidence="10" type="ORF">IMC75_02990</name>
</gene>
<comment type="caution">
    <text evidence="8">Lacks conserved residue(s) required for the propagation of feature annotation.</text>
</comment>
<keyword evidence="4 8" id="KW-0547">Nucleotide-binding</keyword>
<comment type="cofactor">
    <cofactor evidence="8">
        <name>Mg(2+)</name>
        <dbReference type="ChEBI" id="CHEBI:18420"/>
    </cofactor>
</comment>
<comment type="subcellular location">
    <subcellularLocation>
        <location evidence="8">Cytoplasm</location>
    </subcellularLocation>
</comment>
<comment type="function">
    <text evidence="8">Transfers a GMP moiety from GTP to Mo-molybdopterin (Mo-MPT) cofactor (Moco or molybdenum cofactor) to form Mo-molybdopterin guanine dinucleotide (Mo-MGD) cofactor.</text>
</comment>
<evidence type="ECO:0000256" key="5">
    <source>
        <dbReference type="ARBA" id="ARBA00022842"/>
    </source>
</evidence>
<feature type="binding site" evidence="8">
    <location>
        <position position="68"/>
    </location>
    <ligand>
        <name>GTP</name>
        <dbReference type="ChEBI" id="CHEBI:37565"/>
    </ligand>
</feature>
<feature type="binding site" evidence="8">
    <location>
        <begin position="12"/>
        <end position="14"/>
    </location>
    <ligand>
        <name>GTP</name>
        <dbReference type="ChEBI" id="CHEBI:37565"/>
    </ligand>
</feature>
<dbReference type="Proteomes" id="UP000595070">
    <property type="component" value="Chromosome"/>
</dbReference>
<comment type="similarity">
    <text evidence="8">Belongs to the MobA family.</text>
</comment>
<name>A0ABX6TU36_9BACT</name>
<dbReference type="Gene3D" id="3.90.550.10">
    <property type="entry name" value="Spore Coat Polysaccharide Biosynthesis Protein SpsA, Chain A"/>
    <property type="match status" value="1"/>
</dbReference>
<protein>
    <recommendedName>
        <fullName evidence="8">Probable molybdenum cofactor guanylyltransferase</fullName>
        <shortName evidence="8">MoCo guanylyltransferase</shortName>
        <ecNumber evidence="8">2.7.7.77</ecNumber>
    </recommendedName>
    <alternativeName>
        <fullName evidence="8">GTP:molybdopterin guanylyltransferase</fullName>
    </alternativeName>
    <alternativeName>
        <fullName evidence="8">Mo-MPT guanylyltransferase</fullName>
    </alternativeName>
    <alternativeName>
        <fullName evidence="8">Molybdopterin guanylyltransferase</fullName>
    </alternativeName>
    <alternativeName>
        <fullName evidence="8">Molybdopterin-guanine dinucleotide synthase</fullName>
        <shortName evidence="8">MGD synthase</shortName>
    </alternativeName>
</protein>
<keyword evidence="6 8" id="KW-0342">GTP-binding</keyword>
<dbReference type="InterPro" id="IPR025877">
    <property type="entry name" value="MobA-like_NTP_Trfase"/>
</dbReference>
<dbReference type="InterPro" id="IPR013482">
    <property type="entry name" value="Molybde_CF_guanTrfase"/>
</dbReference>
<feature type="binding site" evidence="8">
    <location>
        <position position="24"/>
    </location>
    <ligand>
        <name>GTP</name>
        <dbReference type="ChEBI" id="CHEBI:37565"/>
    </ligand>
</feature>
<keyword evidence="3 8" id="KW-0479">Metal-binding</keyword>
<evidence type="ECO:0000256" key="1">
    <source>
        <dbReference type="ARBA" id="ARBA00022490"/>
    </source>
</evidence>